<evidence type="ECO:0000313" key="9">
    <source>
        <dbReference type="Proteomes" id="UP001179952"/>
    </source>
</evidence>
<feature type="region of interest" description="Disordered" evidence="5">
    <location>
        <begin position="317"/>
        <end position="336"/>
    </location>
</feature>
<dbReference type="InterPro" id="IPR044964">
    <property type="entry name" value="RCD1/SRO1-5"/>
</dbReference>
<evidence type="ECO:0000256" key="5">
    <source>
        <dbReference type="SAM" id="MobiDB-lite"/>
    </source>
</evidence>
<evidence type="ECO:0000313" key="8">
    <source>
        <dbReference type="EMBL" id="KAK1279615.1"/>
    </source>
</evidence>
<gene>
    <name evidence="8" type="ORF">QJS04_geneDACA002833</name>
</gene>
<dbReference type="InterPro" id="IPR022003">
    <property type="entry name" value="RST"/>
</dbReference>
<reference evidence="8" key="1">
    <citation type="journal article" date="2023" name="Nat. Commun.">
        <title>Diploid and tetraploid genomes of Acorus and the evolution of monocots.</title>
        <authorList>
            <person name="Ma L."/>
            <person name="Liu K.W."/>
            <person name="Li Z."/>
            <person name="Hsiao Y.Y."/>
            <person name="Qi Y."/>
            <person name="Fu T."/>
            <person name="Tang G.D."/>
            <person name="Zhang D."/>
            <person name="Sun W.H."/>
            <person name="Liu D.K."/>
            <person name="Li Y."/>
            <person name="Chen G.Z."/>
            <person name="Liu X.D."/>
            <person name="Liao X.Y."/>
            <person name="Jiang Y.T."/>
            <person name="Yu X."/>
            <person name="Hao Y."/>
            <person name="Huang J."/>
            <person name="Zhao X.W."/>
            <person name="Ke S."/>
            <person name="Chen Y.Y."/>
            <person name="Wu W.L."/>
            <person name="Hsu J.L."/>
            <person name="Lin Y.F."/>
            <person name="Huang M.D."/>
            <person name="Li C.Y."/>
            <person name="Huang L."/>
            <person name="Wang Z.W."/>
            <person name="Zhao X."/>
            <person name="Zhong W.Y."/>
            <person name="Peng D.H."/>
            <person name="Ahmad S."/>
            <person name="Lan S."/>
            <person name="Zhang J.S."/>
            <person name="Tsai W.C."/>
            <person name="Van de Peer Y."/>
            <person name="Liu Z.J."/>
        </authorList>
    </citation>
    <scope>NUCLEOTIDE SEQUENCE</scope>
    <source>
        <strain evidence="8">SCP</strain>
    </source>
</reference>
<evidence type="ECO:0000259" key="6">
    <source>
        <dbReference type="PROSITE" id="PS51059"/>
    </source>
</evidence>
<evidence type="ECO:0000256" key="4">
    <source>
        <dbReference type="ARBA" id="ARBA00023242"/>
    </source>
</evidence>
<dbReference type="GO" id="GO:0003950">
    <property type="term" value="F:NAD+ poly-ADP-ribosyltransferase activity"/>
    <property type="evidence" value="ECO:0007669"/>
    <property type="project" value="InterPro"/>
</dbReference>
<evidence type="ECO:0000256" key="1">
    <source>
        <dbReference type="ARBA" id="ARBA00004123"/>
    </source>
</evidence>
<comment type="subcellular location">
    <subcellularLocation>
        <location evidence="1">Nucleus</location>
    </subcellularLocation>
</comment>
<protein>
    <submittedName>
        <fullName evidence="8">Inactive poly [ADP-ribose] polymerase SRO5</fullName>
    </submittedName>
</protein>
<dbReference type="PANTHER" id="PTHR32263:SF12">
    <property type="entry name" value="INACTIVE POLY [ADP-RIBOSE] POLYMERASE SRO4-RELATED"/>
    <property type="match status" value="1"/>
</dbReference>
<keyword evidence="2" id="KW-0217">Developmental protein</keyword>
<keyword evidence="4" id="KW-0539">Nucleus</keyword>
<dbReference type="AlphaFoldDB" id="A0AAV9BSC8"/>
<evidence type="ECO:0000256" key="2">
    <source>
        <dbReference type="ARBA" id="ARBA00022473"/>
    </source>
</evidence>
<feature type="domain" description="RST" evidence="7">
    <location>
        <begin position="247"/>
        <end position="318"/>
    </location>
</feature>
<dbReference type="PROSITE" id="PS51879">
    <property type="entry name" value="RST"/>
    <property type="match status" value="1"/>
</dbReference>
<dbReference type="InterPro" id="IPR012317">
    <property type="entry name" value="Poly(ADP-ribose)pol_cat_dom"/>
</dbReference>
<organism evidence="8 9">
    <name type="scientific">Acorus gramineus</name>
    <name type="common">Dwarf sweet flag</name>
    <dbReference type="NCBI Taxonomy" id="55184"/>
    <lineage>
        <taxon>Eukaryota</taxon>
        <taxon>Viridiplantae</taxon>
        <taxon>Streptophyta</taxon>
        <taxon>Embryophyta</taxon>
        <taxon>Tracheophyta</taxon>
        <taxon>Spermatophyta</taxon>
        <taxon>Magnoliopsida</taxon>
        <taxon>Liliopsida</taxon>
        <taxon>Acoraceae</taxon>
        <taxon>Acorus</taxon>
    </lineage>
</organism>
<sequence length="336" mass="36907">MDLEQHGVVEDPVPEVIHENGSISDTESGSSSKPVIYNLLFNVNGLIRLKEGAGEDILLKQRFLSSVGSLAKHCTVVAVHKVTHLDFLSQARLRTFQIFSQAMSKKCAGEPNIKCAWYGSSVDGICGIVSHGFGPCERPENGGLYGSGAYLSPETSAIDSVVSSIADDNGLRHVLFCRVILGNSEEVRPGSMQYQPSSEEFDSGVDNLLAPKRYIVWSTHMNSHILPQYVLSVKLSFGLRTHDEPVRRPSSAWMPLPALISSVSRLLPPSTGALIKKYHNDYVERKITRQQLIQRIRQLAGDKLLIAAIKSYRDKQIKLERTPPKGSDGEGPQGVC</sequence>
<name>A0AAV9BSC8_ACOGR</name>
<feature type="domain" description="PARP catalytic" evidence="6">
    <location>
        <begin position="31"/>
        <end position="254"/>
    </location>
</feature>
<comment type="caution">
    <text evidence="8">The sequence shown here is derived from an EMBL/GenBank/DDBJ whole genome shotgun (WGS) entry which is preliminary data.</text>
</comment>
<evidence type="ECO:0000259" key="7">
    <source>
        <dbReference type="PROSITE" id="PS51879"/>
    </source>
</evidence>
<dbReference type="PROSITE" id="PS51059">
    <property type="entry name" value="PARP_CATALYTIC"/>
    <property type="match status" value="1"/>
</dbReference>
<proteinExistence type="predicted"/>
<dbReference type="Pfam" id="PF00644">
    <property type="entry name" value="PARP"/>
    <property type="match status" value="1"/>
</dbReference>
<dbReference type="Gene3D" id="3.90.228.10">
    <property type="match status" value="1"/>
</dbReference>
<reference evidence="8" key="2">
    <citation type="submission" date="2023-06" db="EMBL/GenBank/DDBJ databases">
        <authorList>
            <person name="Ma L."/>
            <person name="Liu K.-W."/>
            <person name="Li Z."/>
            <person name="Hsiao Y.-Y."/>
            <person name="Qi Y."/>
            <person name="Fu T."/>
            <person name="Tang G."/>
            <person name="Zhang D."/>
            <person name="Sun W.-H."/>
            <person name="Liu D.-K."/>
            <person name="Li Y."/>
            <person name="Chen G.-Z."/>
            <person name="Liu X.-D."/>
            <person name="Liao X.-Y."/>
            <person name="Jiang Y.-T."/>
            <person name="Yu X."/>
            <person name="Hao Y."/>
            <person name="Huang J."/>
            <person name="Zhao X.-W."/>
            <person name="Ke S."/>
            <person name="Chen Y.-Y."/>
            <person name="Wu W.-L."/>
            <person name="Hsu J.-L."/>
            <person name="Lin Y.-F."/>
            <person name="Huang M.-D."/>
            <person name="Li C.-Y."/>
            <person name="Huang L."/>
            <person name="Wang Z.-W."/>
            <person name="Zhao X."/>
            <person name="Zhong W.-Y."/>
            <person name="Peng D.-H."/>
            <person name="Ahmad S."/>
            <person name="Lan S."/>
            <person name="Zhang J.-S."/>
            <person name="Tsai W.-C."/>
            <person name="Van De Peer Y."/>
            <person name="Liu Z.-J."/>
        </authorList>
    </citation>
    <scope>NUCLEOTIDE SEQUENCE</scope>
    <source>
        <strain evidence="8">SCP</strain>
        <tissue evidence="8">Leaves</tissue>
    </source>
</reference>
<dbReference type="Pfam" id="PF12174">
    <property type="entry name" value="RST"/>
    <property type="match status" value="1"/>
</dbReference>
<dbReference type="GO" id="GO:0005634">
    <property type="term" value="C:nucleus"/>
    <property type="evidence" value="ECO:0007669"/>
    <property type="project" value="UniProtKB-SubCell"/>
</dbReference>
<dbReference type="Proteomes" id="UP001179952">
    <property type="component" value="Unassembled WGS sequence"/>
</dbReference>
<dbReference type="SUPFAM" id="SSF56399">
    <property type="entry name" value="ADP-ribosylation"/>
    <property type="match status" value="1"/>
</dbReference>
<keyword evidence="3" id="KW-0346">Stress response</keyword>
<accession>A0AAV9BSC8</accession>
<evidence type="ECO:0000256" key="3">
    <source>
        <dbReference type="ARBA" id="ARBA00023016"/>
    </source>
</evidence>
<keyword evidence="9" id="KW-1185">Reference proteome</keyword>
<dbReference type="EMBL" id="JAUJYN010000001">
    <property type="protein sequence ID" value="KAK1279615.1"/>
    <property type="molecule type" value="Genomic_DNA"/>
</dbReference>
<dbReference type="PANTHER" id="PTHR32263">
    <property type="entry name" value="INACTIVE POLY [ADP-RIBOSE] POLYMERASE SRO4-RELATED"/>
    <property type="match status" value="1"/>
</dbReference>